<accession>A0A9W7D1X1</accession>
<evidence type="ECO:0000313" key="2">
    <source>
        <dbReference type="Proteomes" id="UP001165121"/>
    </source>
</evidence>
<dbReference type="Proteomes" id="UP001165121">
    <property type="component" value="Unassembled WGS sequence"/>
</dbReference>
<dbReference type="PANTHER" id="PTHR31569:SF4">
    <property type="entry name" value="SWIM-TYPE DOMAIN-CONTAINING PROTEIN"/>
    <property type="match status" value="1"/>
</dbReference>
<comment type="caution">
    <text evidence="1">The sequence shown here is derived from an EMBL/GenBank/DDBJ whole genome shotgun (WGS) entry which is preliminary data.</text>
</comment>
<reference evidence="1" key="1">
    <citation type="submission" date="2023-04" db="EMBL/GenBank/DDBJ databases">
        <title>Phytophthora fragariaefolia NBRC 109709.</title>
        <authorList>
            <person name="Ichikawa N."/>
            <person name="Sato H."/>
            <person name="Tonouchi N."/>
        </authorList>
    </citation>
    <scope>NUCLEOTIDE SEQUENCE</scope>
    <source>
        <strain evidence="1">NBRC 109709</strain>
    </source>
</reference>
<keyword evidence="2" id="KW-1185">Reference proteome</keyword>
<gene>
    <name evidence="1" type="ORF">Pfra01_002164100</name>
</gene>
<protein>
    <submittedName>
        <fullName evidence="1">Unnamed protein product</fullName>
    </submittedName>
</protein>
<organism evidence="1 2">
    <name type="scientific">Phytophthora fragariaefolia</name>
    <dbReference type="NCBI Taxonomy" id="1490495"/>
    <lineage>
        <taxon>Eukaryota</taxon>
        <taxon>Sar</taxon>
        <taxon>Stramenopiles</taxon>
        <taxon>Oomycota</taxon>
        <taxon>Peronosporomycetes</taxon>
        <taxon>Peronosporales</taxon>
        <taxon>Peronosporaceae</taxon>
        <taxon>Phytophthora</taxon>
    </lineage>
</organism>
<dbReference type="PANTHER" id="PTHR31569">
    <property type="entry name" value="SWIM-TYPE DOMAIN-CONTAINING PROTEIN"/>
    <property type="match status" value="1"/>
</dbReference>
<name>A0A9W7D1X1_9STRA</name>
<sequence>MQNATDCSPSWYTIPSVMDSTCRLESSWQKIKTKVDQNVDIDESVTSLIWWAKVKQKSFTTELARLGQSFDSVHLTNVELTRLAQMVSRYAFDIVKKQVDIASNPDTYYNIRDEGNELYVVASATTTCKVDTSTWVSYCMLVITHKLPCRHLIYLRKHVNVATPVPFSFLGERWRFNSAVMLDRFLGSDYKVSGYSDGCEQRGGFELDVKQVQREERSDPTETREVPLHTDALTNTDSHKSASIAGVGGQSTRSKPEPDVVVLDDFDEDNVPATVRSERPNPAPIHLWFVMRGLKAVGRPKVTVKQRKFARRKKNLKRSKRYVTREREYRVSM</sequence>
<dbReference type="EMBL" id="BSXT01003130">
    <property type="protein sequence ID" value="GMF52716.1"/>
    <property type="molecule type" value="Genomic_DNA"/>
</dbReference>
<dbReference type="InterPro" id="IPR052579">
    <property type="entry name" value="Zinc_finger_SWIM"/>
</dbReference>
<proteinExistence type="predicted"/>
<evidence type="ECO:0000313" key="1">
    <source>
        <dbReference type="EMBL" id="GMF52716.1"/>
    </source>
</evidence>
<dbReference type="OrthoDB" id="126139at2759"/>
<dbReference type="AlphaFoldDB" id="A0A9W7D1X1"/>